<dbReference type="InterPro" id="IPR042100">
    <property type="entry name" value="Bug_dom1"/>
</dbReference>
<dbReference type="EMBL" id="CP076136">
    <property type="protein sequence ID" value="QWG23202.1"/>
    <property type="molecule type" value="Genomic_DNA"/>
</dbReference>
<feature type="chain" id="PRO_5038076763" description="Tripartite tricarboxylate transporter substrate binding protein" evidence="2">
    <location>
        <begin position="26"/>
        <end position="321"/>
    </location>
</feature>
<dbReference type="InterPro" id="IPR005064">
    <property type="entry name" value="BUG"/>
</dbReference>
<dbReference type="SUPFAM" id="SSF53850">
    <property type="entry name" value="Periplasmic binding protein-like II"/>
    <property type="match status" value="1"/>
</dbReference>
<evidence type="ECO:0008006" key="5">
    <source>
        <dbReference type="Google" id="ProtNLM"/>
    </source>
</evidence>
<protein>
    <recommendedName>
        <fullName evidence="5">Tripartite tricarboxylate transporter substrate binding protein</fullName>
    </recommendedName>
</protein>
<keyword evidence="2" id="KW-0732">Signal</keyword>
<dbReference type="Gene3D" id="3.40.190.150">
    <property type="entry name" value="Bordetella uptake gene, domain 1"/>
    <property type="match status" value="1"/>
</dbReference>
<evidence type="ECO:0000313" key="4">
    <source>
        <dbReference type="Proteomes" id="UP000676951"/>
    </source>
</evidence>
<dbReference type="RefSeq" id="WP_215603958.1">
    <property type="nucleotide sequence ID" value="NZ_CP076136.1"/>
</dbReference>
<dbReference type="Gene3D" id="3.40.190.10">
    <property type="entry name" value="Periplasmic binding protein-like II"/>
    <property type="match status" value="1"/>
</dbReference>
<accession>A0A975RWI1</accession>
<dbReference type="Pfam" id="PF03401">
    <property type="entry name" value="TctC"/>
    <property type="match status" value="1"/>
</dbReference>
<sequence length="321" mass="33691">MQKITRRTMLAASAAFTVAPALALAQSSKNMTLVVPFPPGGSTDALARLLQSHLQTRLGRTVLVENKSGAAGSLGAAQVAKSPPDGSSFLVTFDSHAVIPAILEKPQVDVEQDLVPVFLVGTAPYVIAANASRPFKTFADIIAASKAKPGSVQYASVGIGTLGHLAMTLLAKKAGVEITHVPYRGGGPAMNDVLGGHVDLIAGSAALVTAQLGPNLRPILQLGRERLPVLKDTQTAIEAGFPDFETLAWWGIFAPKGTPPDVIASMAKSVREILSEPAVASQLRETQQMTLVLADAKDFGTFFAKQVSIWGQVVRENNIKA</sequence>
<evidence type="ECO:0000256" key="2">
    <source>
        <dbReference type="SAM" id="SignalP"/>
    </source>
</evidence>
<dbReference type="PANTHER" id="PTHR42928">
    <property type="entry name" value="TRICARBOXYLATE-BINDING PROTEIN"/>
    <property type="match status" value="1"/>
</dbReference>
<organism evidence="3 4">
    <name type="scientific">Bradyrhizobium sediminis</name>
    <dbReference type="NCBI Taxonomy" id="2840469"/>
    <lineage>
        <taxon>Bacteria</taxon>
        <taxon>Pseudomonadati</taxon>
        <taxon>Pseudomonadota</taxon>
        <taxon>Alphaproteobacteria</taxon>
        <taxon>Hyphomicrobiales</taxon>
        <taxon>Nitrobacteraceae</taxon>
        <taxon>Bradyrhizobium</taxon>
    </lineage>
</organism>
<evidence type="ECO:0000256" key="1">
    <source>
        <dbReference type="ARBA" id="ARBA00006987"/>
    </source>
</evidence>
<dbReference type="InterPro" id="IPR006311">
    <property type="entry name" value="TAT_signal"/>
</dbReference>
<gene>
    <name evidence="3" type="ORF">KMZ93_25225</name>
</gene>
<dbReference type="AlphaFoldDB" id="A0A975RWI1"/>
<name>A0A975RWI1_9BRAD</name>
<keyword evidence="4" id="KW-1185">Reference proteome</keyword>
<proteinExistence type="inferred from homology"/>
<comment type="similarity">
    <text evidence="1">Belongs to the UPF0065 (bug) family.</text>
</comment>
<reference evidence="3 4" key="1">
    <citation type="submission" date="2021-06" db="EMBL/GenBank/DDBJ databases">
        <title>Bradyrhizobium sp. S2-11-4 Genome sequencing.</title>
        <authorList>
            <person name="Jin L."/>
        </authorList>
    </citation>
    <scope>NUCLEOTIDE SEQUENCE [LARGE SCALE GENOMIC DNA]</scope>
    <source>
        <strain evidence="3 4">S2-11-4</strain>
    </source>
</reference>
<feature type="signal peptide" evidence="2">
    <location>
        <begin position="1"/>
        <end position="25"/>
    </location>
</feature>
<evidence type="ECO:0000313" key="3">
    <source>
        <dbReference type="EMBL" id="QWG23202.1"/>
    </source>
</evidence>
<dbReference type="Proteomes" id="UP000676951">
    <property type="component" value="Chromosome"/>
</dbReference>
<dbReference type="PIRSF" id="PIRSF017082">
    <property type="entry name" value="YflP"/>
    <property type="match status" value="1"/>
</dbReference>
<dbReference type="PROSITE" id="PS51318">
    <property type="entry name" value="TAT"/>
    <property type="match status" value="1"/>
</dbReference>
<dbReference type="PANTHER" id="PTHR42928:SF5">
    <property type="entry name" value="BLR1237 PROTEIN"/>
    <property type="match status" value="1"/>
</dbReference>